<protein>
    <submittedName>
        <fullName evidence="5">XFP C-terminal domain-containing protein</fullName>
    </submittedName>
</protein>
<reference evidence="5" key="1">
    <citation type="submission" date="2022-06" db="EMBL/GenBank/DDBJ databases">
        <title>Genomic Encyclopedia of Archaeal and Bacterial Type Strains, Phase II (KMG-II): from individual species to whole genera.</title>
        <authorList>
            <person name="Goeker M."/>
        </authorList>
    </citation>
    <scope>NUCLEOTIDE SEQUENCE</scope>
    <source>
        <strain evidence="5">DSM 26652</strain>
    </source>
</reference>
<feature type="domain" description="Xylulose 5-phosphate/Fructose 6-phosphate phosphoketolase C-terminal" evidence="4">
    <location>
        <begin position="12"/>
        <end position="64"/>
    </location>
</feature>
<feature type="compositionally biased region" description="Basic and acidic residues" evidence="3">
    <location>
        <begin position="98"/>
        <end position="112"/>
    </location>
</feature>
<dbReference type="Proteomes" id="UP001139493">
    <property type="component" value="Unassembled WGS sequence"/>
</dbReference>
<dbReference type="InterPro" id="IPR009014">
    <property type="entry name" value="Transketo_C/PFOR_II"/>
</dbReference>
<dbReference type="InterPro" id="IPR005593">
    <property type="entry name" value="Xul5P/Fru6P_PKetolase"/>
</dbReference>
<feature type="region of interest" description="Disordered" evidence="3">
    <location>
        <begin position="85"/>
        <end position="112"/>
    </location>
</feature>
<accession>A0A9X2G883</accession>
<evidence type="ECO:0000256" key="2">
    <source>
        <dbReference type="ARBA" id="ARBA00023239"/>
    </source>
</evidence>
<keyword evidence="6" id="KW-1185">Reference proteome</keyword>
<name>A0A9X2G883_9MICO</name>
<organism evidence="5 6">
    <name type="scientific">Promicromonospora thailandica</name>
    <dbReference type="NCBI Taxonomy" id="765201"/>
    <lineage>
        <taxon>Bacteria</taxon>
        <taxon>Bacillati</taxon>
        <taxon>Actinomycetota</taxon>
        <taxon>Actinomycetes</taxon>
        <taxon>Micrococcales</taxon>
        <taxon>Promicromonosporaceae</taxon>
        <taxon>Promicromonospora</taxon>
    </lineage>
</organism>
<proteinExistence type="inferred from homology"/>
<evidence type="ECO:0000256" key="3">
    <source>
        <dbReference type="SAM" id="MobiDB-lite"/>
    </source>
</evidence>
<evidence type="ECO:0000259" key="4">
    <source>
        <dbReference type="Pfam" id="PF09363"/>
    </source>
</evidence>
<dbReference type="InterPro" id="IPR018969">
    <property type="entry name" value="Xul5P/Fru6P_PKetolase_C"/>
</dbReference>
<comment type="caution">
    <text evidence="5">The sequence shown here is derived from an EMBL/GenBank/DDBJ whole genome shotgun (WGS) entry which is preliminary data.</text>
</comment>
<gene>
    <name evidence="5" type="ORF">APR03_004534</name>
</gene>
<evidence type="ECO:0000313" key="6">
    <source>
        <dbReference type="Proteomes" id="UP001139493"/>
    </source>
</evidence>
<sequence length="112" mass="12662">MFDQHPKRLKVTGHERWHVLGYKEEGTTTTPFDMVMLNDLDRYHLVIDVIDRVPSLGSTQAGLPDPVRGARVVAVKSPRAVGPWRARAPREMLGARSPSHDGRWTDRQEALP</sequence>
<dbReference type="Gene3D" id="3.40.50.920">
    <property type="match status" value="1"/>
</dbReference>
<dbReference type="GO" id="GO:0016832">
    <property type="term" value="F:aldehyde-lyase activity"/>
    <property type="evidence" value="ECO:0007669"/>
    <property type="project" value="InterPro"/>
</dbReference>
<comment type="similarity">
    <text evidence="1">Belongs to the XFP family.</text>
</comment>
<dbReference type="Pfam" id="PF09363">
    <property type="entry name" value="XFP_C"/>
    <property type="match status" value="1"/>
</dbReference>
<dbReference type="EMBL" id="JAMTCS010000016">
    <property type="protein sequence ID" value="MCP2267162.1"/>
    <property type="molecule type" value="Genomic_DNA"/>
</dbReference>
<dbReference type="AlphaFoldDB" id="A0A9X2G883"/>
<evidence type="ECO:0000256" key="1">
    <source>
        <dbReference type="ARBA" id="ARBA00005623"/>
    </source>
</evidence>
<dbReference type="GO" id="GO:0005975">
    <property type="term" value="P:carbohydrate metabolic process"/>
    <property type="evidence" value="ECO:0007669"/>
    <property type="project" value="InterPro"/>
</dbReference>
<evidence type="ECO:0000313" key="5">
    <source>
        <dbReference type="EMBL" id="MCP2267162.1"/>
    </source>
</evidence>
<dbReference type="PANTHER" id="PTHR31273">
    <property type="entry name" value="PHOSPHOKETOLASE-RELATED"/>
    <property type="match status" value="1"/>
</dbReference>
<keyword evidence="2" id="KW-0456">Lyase</keyword>
<dbReference type="PANTHER" id="PTHR31273:SF0">
    <property type="entry name" value="PHOSPHOKETOLASE-RELATED"/>
    <property type="match status" value="1"/>
</dbReference>